<dbReference type="PRINTS" id="PR00081">
    <property type="entry name" value="GDHRDH"/>
</dbReference>
<evidence type="ECO:0000256" key="3">
    <source>
        <dbReference type="SAM" id="Phobius"/>
    </source>
</evidence>
<comment type="caution">
    <text evidence="5">The sequence shown here is derived from an EMBL/GenBank/DDBJ whole genome shotgun (WGS) entry which is preliminary data.</text>
</comment>
<dbReference type="Proteomes" id="UP001596492">
    <property type="component" value="Unassembled WGS sequence"/>
</dbReference>
<dbReference type="EMBL" id="JBHTBR010000005">
    <property type="protein sequence ID" value="MFC7292650.1"/>
    <property type="molecule type" value="Genomic_DNA"/>
</dbReference>
<dbReference type="GO" id="GO:0016491">
    <property type="term" value="F:oxidoreductase activity"/>
    <property type="evidence" value="ECO:0007669"/>
    <property type="project" value="UniProtKB-KW"/>
</dbReference>
<dbReference type="RefSeq" id="WP_382168251.1">
    <property type="nucleotide sequence ID" value="NZ_JBHTBR010000005.1"/>
</dbReference>
<dbReference type="InterPro" id="IPR002347">
    <property type="entry name" value="SDR_fam"/>
</dbReference>
<keyword evidence="6" id="KW-1185">Reference proteome</keyword>
<dbReference type="PANTHER" id="PTHR44196">
    <property type="entry name" value="DEHYDROGENASE/REDUCTASE SDR FAMILY MEMBER 7B"/>
    <property type="match status" value="1"/>
</dbReference>
<accession>A0ABW2IPD8</accession>
<organism evidence="5 6">
    <name type="scientific">Hirschia litorea</name>
    <dbReference type="NCBI Taxonomy" id="1199156"/>
    <lineage>
        <taxon>Bacteria</taxon>
        <taxon>Pseudomonadati</taxon>
        <taxon>Pseudomonadota</taxon>
        <taxon>Alphaproteobacteria</taxon>
        <taxon>Hyphomonadales</taxon>
        <taxon>Hyphomonadaceae</taxon>
        <taxon>Hirschia</taxon>
    </lineage>
</organism>
<keyword evidence="2 5" id="KW-0560">Oxidoreductase</keyword>
<keyword evidence="3" id="KW-0812">Transmembrane</keyword>
<dbReference type="InterPro" id="IPR057326">
    <property type="entry name" value="KR_dom"/>
</dbReference>
<proteinExistence type="inferred from homology"/>
<evidence type="ECO:0000256" key="2">
    <source>
        <dbReference type="ARBA" id="ARBA00023002"/>
    </source>
</evidence>
<keyword evidence="3" id="KW-0472">Membrane</keyword>
<gene>
    <name evidence="5" type="ORF">ACFQS8_13545</name>
</gene>
<dbReference type="SMART" id="SM00822">
    <property type="entry name" value="PKS_KR"/>
    <property type="match status" value="1"/>
</dbReference>
<evidence type="ECO:0000313" key="6">
    <source>
        <dbReference type="Proteomes" id="UP001596492"/>
    </source>
</evidence>
<evidence type="ECO:0000259" key="4">
    <source>
        <dbReference type="SMART" id="SM00822"/>
    </source>
</evidence>
<comment type="similarity">
    <text evidence="1">Belongs to the short-chain dehydrogenases/reductases (SDR) family.</text>
</comment>
<evidence type="ECO:0000256" key="1">
    <source>
        <dbReference type="ARBA" id="ARBA00006484"/>
    </source>
</evidence>
<dbReference type="Pfam" id="PF00106">
    <property type="entry name" value="adh_short"/>
    <property type="match status" value="1"/>
</dbReference>
<dbReference type="PANTHER" id="PTHR44196:SF1">
    <property type="entry name" value="DEHYDROGENASE_REDUCTASE SDR FAMILY MEMBER 7B"/>
    <property type="match status" value="1"/>
</dbReference>
<dbReference type="InterPro" id="IPR036291">
    <property type="entry name" value="NAD(P)-bd_dom_sf"/>
</dbReference>
<name>A0ABW2IPD8_9PROT</name>
<reference evidence="6" key="1">
    <citation type="journal article" date="2019" name="Int. J. Syst. Evol. Microbiol.">
        <title>The Global Catalogue of Microorganisms (GCM) 10K type strain sequencing project: providing services to taxonomists for standard genome sequencing and annotation.</title>
        <authorList>
            <consortium name="The Broad Institute Genomics Platform"/>
            <consortium name="The Broad Institute Genome Sequencing Center for Infectious Disease"/>
            <person name="Wu L."/>
            <person name="Ma J."/>
        </authorList>
    </citation>
    <scope>NUCLEOTIDE SEQUENCE [LARGE SCALE GENOMIC DNA]</scope>
    <source>
        <strain evidence="6">CCUG 51308</strain>
    </source>
</reference>
<keyword evidence="3" id="KW-1133">Transmembrane helix</keyword>
<dbReference type="EC" id="1.-.-.-" evidence="5"/>
<feature type="domain" description="Ketoreductase" evidence="4">
    <location>
        <begin position="10"/>
        <end position="190"/>
    </location>
</feature>
<protein>
    <submittedName>
        <fullName evidence="5">SDR family NAD(P)-dependent oxidoreductase</fullName>
        <ecNumber evidence="5">1.-.-.-</ecNumber>
    </submittedName>
</protein>
<dbReference type="Gene3D" id="3.40.50.720">
    <property type="entry name" value="NAD(P)-binding Rossmann-like Domain"/>
    <property type="match status" value="1"/>
</dbReference>
<evidence type="ECO:0000313" key="5">
    <source>
        <dbReference type="EMBL" id="MFC7292650.1"/>
    </source>
</evidence>
<feature type="transmembrane region" description="Helical" evidence="3">
    <location>
        <begin position="229"/>
        <end position="248"/>
    </location>
</feature>
<sequence length="257" mass="28223">MSSDNEWAGKTYWIVGASSGLGEALARDLSALGASLILSARNETALFKLAADLPHKTQVVECDVSKTLSVERAFKQVVKERPIDGIIFCAGIYKPMRAQKWDAETVENICNVNFVGAARILGVCIPHLIDQGRGHVALIGSLAGLRGIPAATAYGASKAGLIHMAENLKADLPPEKFKIQVINPGFIKTRLTDQNAFKMPFIMDVEEAATRTRKALESKRFETNYPTRFAIMFKILGLLPNCLYFPIVRKFLSTKPK</sequence>
<dbReference type="SUPFAM" id="SSF51735">
    <property type="entry name" value="NAD(P)-binding Rossmann-fold domains"/>
    <property type="match status" value="1"/>
</dbReference>